<gene>
    <name evidence="2" type="ORF">DW060_00940</name>
</gene>
<keyword evidence="1" id="KW-0175">Coiled coil</keyword>
<proteinExistence type="predicted"/>
<dbReference type="EMBL" id="QRNO01000002">
    <property type="protein sequence ID" value="RHK53112.1"/>
    <property type="molecule type" value="Genomic_DNA"/>
</dbReference>
<evidence type="ECO:0000313" key="2">
    <source>
        <dbReference type="EMBL" id="RHK53112.1"/>
    </source>
</evidence>
<sequence>MQDLMFAEEPVEKREQLLRDNCDQIVERSYTRKFEQHEVNARREELENVSIQVSELEDKLAEIRADYKGRIKPLLERRGLILDELKARGEYVKGDCFKFVDVDEGKTAFYSPEGYKLEERPITPEERQRTVMQFVRRTGTDN</sequence>
<reference evidence="2 3" key="1">
    <citation type="submission" date="2018-08" db="EMBL/GenBank/DDBJ databases">
        <title>A genome reference for cultivated species of the human gut microbiota.</title>
        <authorList>
            <person name="Zou Y."/>
            <person name="Xue W."/>
            <person name="Luo G."/>
        </authorList>
    </citation>
    <scope>NUCLEOTIDE SEQUENCE [LARGE SCALE GENOMIC DNA]</scope>
    <source>
        <strain evidence="2 3">AF42-9</strain>
    </source>
</reference>
<keyword evidence="3" id="KW-1185">Reference proteome</keyword>
<feature type="coiled-coil region" evidence="1">
    <location>
        <begin position="39"/>
        <end position="66"/>
    </location>
</feature>
<dbReference type="Proteomes" id="UP000286598">
    <property type="component" value="Unassembled WGS sequence"/>
</dbReference>
<evidence type="ECO:0000256" key="1">
    <source>
        <dbReference type="SAM" id="Coils"/>
    </source>
</evidence>
<evidence type="ECO:0000313" key="3">
    <source>
        <dbReference type="Proteomes" id="UP000286598"/>
    </source>
</evidence>
<dbReference type="OrthoDB" id="1043022at2"/>
<comment type="caution">
    <text evidence="2">The sequence shown here is derived from an EMBL/GenBank/DDBJ whole genome shotgun (WGS) entry which is preliminary data.</text>
</comment>
<protein>
    <submittedName>
        <fullName evidence="2">Uncharacterized protein</fullName>
    </submittedName>
</protein>
<accession>A0A415GS32</accession>
<name>A0A415GS32_9BACT</name>
<organism evidence="2 3">
    <name type="scientific">Leyella stercorea</name>
    <dbReference type="NCBI Taxonomy" id="363265"/>
    <lineage>
        <taxon>Bacteria</taxon>
        <taxon>Pseudomonadati</taxon>
        <taxon>Bacteroidota</taxon>
        <taxon>Bacteroidia</taxon>
        <taxon>Bacteroidales</taxon>
        <taxon>Prevotellaceae</taxon>
        <taxon>Leyella</taxon>
    </lineage>
</organism>
<dbReference type="AlphaFoldDB" id="A0A415GS32"/>